<gene>
    <name evidence="4" type="ORF">ALC57_02827</name>
</gene>
<dbReference type="Pfam" id="PF01112">
    <property type="entry name" value="Asparaginase_2"/>
    <property type="match status" value="1"/>
</dbReference>
<dbReference type="PANTHER" id="PTHR10188">
    <property type="entry name" value="L-ASPARAGINASE"/>
    <property type="match status" value="1"/>
</dbReference>
<evidence type="ECO:0000256" key="1">
    <source>
        <dbReference type="ARBA" id="ARBA00010872"/>
    </source>
</evidence>
<accession>A0A195EHL7</accession>
<reference evidence="4 5" key="1">
    <citation type="submission" date="2015-09" db="EMBL/GenBank/DDBJ databases">
        <title>Trachymyrmex cornetzi WGS genome.</title>
        <authorList>
            <person name="Nygaard S."/>
            <person name="Hu H."/>
            <person name="Boomsma J."/>
            <person name="Zhang G."/>
        </authorList>
    </citation>
    <scope>NUCLEOTIDE SEQUENCE [LARGE SCALE GENOMIC DNA]</scope>
    <source>
        <strain evidence="4">Tcor2-1</strain>
        <tissue evidence="4">Whole body</tissue>
    </source>
</reference>
<dbReference type="SUPFAM" id="SSF56235">
    <property type="entry name" value="N-terminal nucleophile aminohydrolases (Ntn hydrolases)"/>
    <property type="match status" value="1"/>
</dbReference>
<evidence type="ECO:0000313" key="4">
    <source>
        <dbReference type="EMBL" id="KYN27763.1"/>
    </source>
</evidence>
<comment type="similarity">
    <text evidence="1">Belongs to the Ntn-hydrolase family.</text>
</comment>
<feature type="active site" description="Nucleophile" evidence="2">
    <location>
        <position position="45"/>
    </location>
</feature>
<sequence length="194" mass="21223">MSMDEVTMNVGAVGELQNMNVVLNPKSHCGDDKNVPKGSKESNDTIDTIVIDTQGRLAAGTSTNGVNRKIPGHARNSPVVGGGEYANQDVSAAICTGDEDIMMRFLPSFLAMEKIRRGVHPSRATSNAILRITYHYPNFFGGIVTLNKLGEYEAACNEEDIFPYTIVSPTLSPRVLSVPCSNLQYYKNTYQIFQ</sequence>
<evidence type="ECO:0000313" key="5">
    <source>
        <dbReference type="Proteomes" id="UP000078492"/>
    </source>
</evidence>
<dbReference type="GO" id="GO:0003948">
    <property type="term" value="F:N4-(beta-N-acetylglucosaminyl)-L-asparaginase activity"/>
    <property type="evidence" value="ECO:0007669"/>
    <property type="project" value="TreeGrafter"/>
</dbReference>
<dbReference type="GO" id="GO:0005764">
    <property type="term" value="C:lysosome"/>
    <property type="evidence" value="ECO:0007669"/>
    <property type="project" value="TreeGrafter"/>
</dbReference>
<evidence type="ECO:0000256" key="3">
    <source>
        <dbReference type="PIRSR" id="PIRSR600246-3"/>
    </source>
</evidence>
<dbReference type="InterPro" id="IPR029055">
    <property type="entry name" value="Ntn_hydrolases_N"/>
</dbReference>
<dbReference type="STRING" id="471704.A0A195EHL7"/>
<dbReference type="AlphaFoldDB" id="A0A195EHL7"/>
<evidence type="ECO:0000256" key="2">
    <source>
        <dbReference type="PIRSR" id="PIRSR600246-1"/>
    </source>
</evidence>
<feature type="site" description="Cleavage; by autolysis" evidence="3">
    <location>
        <begin position="44"/>
        <end position="45"/>
    </location>
</feature>
<proteinExistence type="inferred from homology"/>
<organism evidence="4 5">
    <name type="scientific">Trachymyrmex cornetzi</name>
    <dbReference type="NCBI Taxonomy" id="471704"/>
    <lineage>
        <taxon>Eukaryota</taxon>
        <taxon>Metazoa</taxon>
        <taxon>Ecdysozoa</taxon>
        <taxon>Arthropoda</taxon>
        <taxon>Hexapoda</taxon>
        <taxon>Insecta</taxon>
        <taxon>Pterygota</taxon>
        <taxon>Neoptera</taxon>
        <taxon>Endopterygota</taxon>
        <taxon>Hymenoptera</taxon>
        <taxon>Apocrita</taxon>
        <taxon>Aculeata</taxon>
        <taxon>Formicoidea</taxon>
        <taxon>Formicidae</taxon>
        <taxon>Myrmicinae</taxon>
        <taxon>Trachymyrmex</taxon>
    </lineage>
</organism>
<dbReference type="PANTHER" id="PTHR10188:SF6">
    <property type="entry name" value="N(4)-(BETA-N-ACETYLGLUCOSAMINYL)-L-ASPARAGINASE"/>
    <property type="match status" value="1"/>
</dbReference>
<dbReference type="Gene3D" id="3.60.20.30">
    <property type="entry name" value="(Glycosyl)asparaginase"/>
    <property type="match status" value="1"/>
</dbReference>
<name>A0A195EHL7_9HYME</name>
<dbReference type="InterPro" id="IPR000246">
    <property type="entry name" value="Peptidase_T2"/>
</dbReference>
<protein>
    <submittedName>
        <fullName evidence="4">N(4)-(Beta-N-acetylglucosaminyl)-L-asparaginase</fullName>
    </submittedName>
</protein>
<dbReference type="EMBL" id="KQ978881">
    <property type="protein sequence ID" value="KYN27763.1"/>
    <property type="molecule type" value="Genomic_DNA"/>
</dbReference>
<dbReference type="Proteomes" id="UP000078492">
    <property type="component" value="Unassembled WGS sequence"/>
</dbReference>
<keyword evidence="5" id="KW-1185">Reference proteome</keyword>